<feature type="compositionally biased region" description="Basic and acidic residues" evidence="1">
    <location>
        <begin position="238"/>
        <end position="254"/>
    </location>
</feature>
<reference evidence="2" key="1">
    <citation type="submission" date="2020-05" db="EMBL/GenBank/DDBJ databases">
        <title>Phylogenomic resolution of chytrid fungi.</title>
        <authorList>
            <person name="Stajich J.E."/>
            <person name="Amses K."/>
            <person name="Simmons R."/>
            <person name="Seto K."/>
            <person name="Myers J."/>
            <person name="Bonds A."/>
            <person name="Quandt C.A."/>
            <person name="Barry K."/>
            <person name="Liu P."/>
            <person name="Grigoriev I."/>
            <person name="Longcore J.E."/>
            <person name="James T.Y."/>
        </authorList>
    </citation>
    <scope>NUCLEOTIDE SEQUENCE</scope>
    <source>
        <strain evidence="2">JEL0318</strain>
    </source>
</reference>
<keyword evidence="3" id="KW-1185">Reference proteome</keyword>
<accession>A0AAD5WZ00</accession>
<evidence type="ECO:0000313" key="2">
    <source>
        <dbReference type="EMBL" id="KAJ3025463.1"/>
    </source>
</evidence>
<feature type="region of interest" description="Disordered" evidence="1">
    <location>
        <begin position="1"/>
        <end position="272"/>
    </location>
</feature>
<dbReference type="EMBL" id="JADGJD010003133">
    <property type="protein sequence ID" value="KAJ3025463.1"/>
    <property type="molecule type" value="Genomic_DNA"/>
</dbReference>
<dbReference type="AlphaFoldDB" id="A0AAD5WZ00"/>
<protein>
    <submittedName>
        <fullName evidence="2">Uncharacterized protein</fullName>
    </submittedName>
</protein>
<feature type="compositionally biased region" description="Basic and acidic residues" evidence="1">
    <location>
        <begin position="1"/>
        <end position="22"/>
    </location>
</feature>
<evidence type="ECO:0000256" key="1">
    <source>
        <dbReference type="SAM" id="MobiDB-lite"/>
    </source>
</evidence>
<feature type="non-terminal residue" evidence="2">
    <location>
        <position position="344"/>
    </location>
</feature>
<comment type="caution">
    <text evidence="2">The sequence shown here is derived from an EMBL/GenBank/DDBJ whole genome shotgun (WGS) entry which is preliminary data.</text>
</comment>
<sequence length="344" mass="39685">REDDYRFESRGHGGDPEWEFRHPSQQRNPNLYGVEPVPIGGPTPPLTPRQQHHQQQRSHTPTQQDPYRTPSRLDRDDLDVGYGHRRTPTYKDPRPYSPDRDPFQNMNTAPPHRYANHRRSMTEEYTSRRAPSRQQAVDDPLAGSRIRGDQFGESGPGYSTPTVPTEIPQNRRREAWEVDDDVVAPPPTRGGFDPRFDDPRSSPPIQRSMHNAPYHPLDRVDSPMRMNSSASVVLHQRQRSEVDPYHDRDEPPRREAHRRSHSRAQSVGGGANFSIPHGIQPTIDAEFANAFFSGYLQKQNRHRRYQKRLFRLDGLLLLCLSPSVTRKTPDNAPLVRVDPNKFRD</sequence>
<feature type="compositionally biased region" description="Basic and acidic residues" evidence="1">
    <location>
        <begin position="89"/>
        <end position="102"/>
    </location>
</feature>
<name>A0AAD5WZ00_9FUNG</name>
<feature type="non-terminal residue" evidence="2">
    <location>
        <position position="1"/>
    </location>
</feature>
<evidence type="ECO:0000313" key="3">
    <source>
        <dbReference type="Proteomes" id="UP001212841"/>
    </source>
</evidence>
<organism evidence="2 3">
    <name type="scientific">Rhizophlyctis rosea</name>
    <dbReference type="NCBI Taxonomy" id="64517"/>
    <lineage>
        <taxon>Eukaryota</taxon>
        <taxon>Fungi</taxon>
        <taxon>Fungi incertae sedis</taxon>
        <taxon>Chytridiomycota</taxon>
        <taxon>Chytridiomycota incertae sedis</taxon>
        <taxon>Chytridiomycetes</taxon>
        <taxon>Rhizophlyctidales</taxon>
        <taxon>Rhizophlyctidaceae</taxon>
        <taxon>Rhizophlyctis</taxon>
    </lineage>
</organism>
<proteinExistence type="predicted"/>
<dbReference type="Proteomes" id="UP001212841">
    <property type="component" value="Unassembled WGS sequence"/>
</dbReference>
<gene>
    <name evidence="2" type="ORF">HK097_006680</name>
</gene>